<dbReference type="Pfam" id="PF07660">
    <property type="entry name" value="STN"/>
    <property type="match status" value="1"/>
</dbReference>
<comment type="caution">
    <text evidence="10">The sequence shown here is derived from an EMBL/GenBank/DDBJ whole genome shotgun (WGS) entry which is preliminary data.</text>
</comment>
<dbReference type="SMART" id="SM00965">
    <property type="entry name" value="STN"/>
    <property type="match status" value="1"/>
</dbReference>
<keyword evidence="11" id="KW-1185">Reference proteome</keyword>
<comment type="subcellular location">
    <subcellularLocation>
        <location evidence="1 7">Cell outer membrane</location>
        <topology evidence="1 7">Multi-pass membrane protein</topology>
    </subcellularLocation>
</comment>
<evidence type="ECO:0000256" key="2">
    <source>
        <dbReference type="ARBA" id="ARBA00022448"/>
    </source>
</evidence>
<evidence type="ECO:0000256" key="6">
    <source>
        <dbReference type="ARBA" id="ARBA00023237"/>
    </source>
</evidence>
<evidence type="ECO:0000313" key="11">
    <source>
        <dbReference type="Proteomes" id="UP000651475"/>
    </source>
</evidence>
<feature type="chain" id="PRO_5046934133" evidence="8">
    <location>
        <begin position="22"/>
        <end position="1082"/>
    </location>
</feature>
<dbReference type="PROSITE" id="PS52016">
    <property type="entry name" value="TONB_DEPENDENT_REC_3"/>
    <property type="match status" value="1"/>
</dbReference>
<dbReference type="Gene3D" id="2.170.130.10">
    <property type="entry name" value="TonB-dependent receptor, plug domain"/>
    <property type="match status" value="1"/>
</dbReference>
<dbReference type="InterPro" id="IPR011662">
    <property type="entry name" value="Secretin/TonB_short_N"/>
</dbReference>
<keyword evidence="10" id="KW-0675">Receptor</keyword>
<comment type="similarity">
    <text evidence="7">Belongs to the TonB-dependent receptor family.</text>
</comment>
<evidence type="ECO:0000256" key="7">
    <source>
        <dbReference type="PROSITE-ProRule" id="PRU01360"/>
    </source>
</evidence>
<dbReference type="NCBIfam" id="TIGR04057">
    <property type="entry name" value="SusC_RagA_signa"/>
    <property type="match status" value="1"/>
</dbReference>
<sequence length="1082" mass="120790">MKIVTLAIIVCSINISATVYSQTTKLSLNVQNQSIKEVLFLIETQSDFRFIYESGKINLEKKVSVHVKDQTVESVLERIFKTEGVEYEITENNFILINPTENIGTIITAQNKKYVVGTVKDESGEPIVGVNVMEKGTMNGTVTDINGRFSLEVTSNSSLQFSYIGYLTKEMEVGNQTNIFVSLVEDSQNLDEIVVVGYGTQRKKDLTGAVSHVDMKGMQELPNTNISQALRGTIAGVNVNTDGKPGSNSNIVIRGLTSLSAGNSPLIIVDGIPLAGSLSDINSTDIETIDILKDGSAAAVYGAKSSNGVILITTKRGKSEKPLIQYNGYLGFQKFSRKLKMLDGPAYVKKIIDYERSNGVENPDPSNYMQDHEYQNYLEGKTVDPIDFVSQSAPIHSHDISVSGKNNRTTYYLSGSFTSQKGLIYNDDFQRVSLRANIENKITDWFSVGVNAAFSGRDDSGLAGNIENAVTLSPYSQMYDKKGELILKVHGGGESMAQNPIFWSEKTDDLEKTQNITGNLYTQIDVPFVKGLSYRLNYSNTYNWYKHFVYSPSYMKEDEKVVAKGTKEYSENYNWLVENIVKYQKHFLDIHDIDITFLFSRDHYNNDYSKMDNSDFFSDILGYNKLELGKNPTVASSAKESNGLSYMGRINYRLMDRYLLTLLARRDGYSAFGKEKKWGTFPSIAVAWILSEEVFMKRISWLNNLKIRFSYSETGNQAIAPYSSLAQMAQNQYVFGEGSSSFNGIYNSAMGNNDLTWETTKSANVGIDFSVLGSRLSGSLEYYDLKTKDLLMRRSIPSMTGYNSVYTNLGGISNKGLELTLNSVNISNRDFEWSSTLTLSTNKNKITSLYGLDLDNDGKEDNDISNGWFIGQPIGAIYDYTLNGVYQEDDDIPTGFKPGYFRIVDKNGSGGADPDDRSIIGKTSPDIRIGLGNTLTYKGFTLYLFVNSSFGGKKSNPMLNPAGWFPDRLNILDVGEEYWTPENRSNTRPTIGYAMPFTHGFYESLTYVRIQDVSLSYDIPRKLLDMLKINGLRLYISAKNLATFTNWSGWDPEIDANGTATEIKKGGYPLAKTFTFGVNFSF</sequence>
<keyword evidence="5 7" id="KW-0472">Membrane</keyword>
<gene>
    <name evidence="10" type="ORF">H8S65_02520</name>
</gene>
<dbReference type="InterPro" id="IPR023997">
    <property type="entry name" value="TonB-dep_OMP_SusC/RagA_CS"/>
</dbReference>
<keyword evidence="3 7" id="KW-1134">Transmembrane beta strand</keyword>
<keyword evidence="8" id="KW-0732">Signal</keyword>
<dbReference type="Gene3D" id="2.60.40.1120">
    <property type="entry name" value="Carboxypeptidase-like, regulatory domain"/>
    <property type="match status" value="1"/>
</dbReference>
<proteinExistence type="inferred from homology"/>
<dbReference type="Pfam" id="PF13715">
    <property type="entry name" value="CarbopepD_reg_2"/>
    <property type="match status" value="1"/>
</dbReference>
<dbReference type="EMBL" id="JACOOJ010000003">
    <property type="protein sequence ID" value="MBC5631655.1"/>
    <property type="molecule type" value="Genomic_DNA"/>
</dbReference>
<dbReference type="InterPro" id="IPR012910">
    <property type="entry name" value="Plug_dom"/>
</dbReference>
<evidence type="ECO:0000256" key="5">
    <source>
        <dbReference type="ARBA" id="ARBA00023136"/>
    </source>
</evidence>
<feature type="domain" description="Secretin/TonB short N-terminal" evidence="9">
    <location>
        <begin position="48"/>
        <end position="99"/>
    </location>
</feature>
<dbReference type="SUPFAM" id="SSF49464">
    <property type="entry name" value="Carboxypeptidase regulatory domain-like"/>
    <property type="match status" value="1"/>
</dbReference>
<organism evidence="10 11">
    <name type="scientific">Parabacteroides hominis</name>
    <dbReference type="NCBI Taxonomy" id="2763057"/>
    <lineage>
        <taxon>Bacteria</taxon>
        <taxon>Pseudomonadati</taxon>
        <taxon>Bacteroidota</taxon>
        <taxon>Bacteroidia</taxon>
        <taxon>Bacteroidales</taxon>
        <taxon>Tannerellaceae</taxon>
        <taxon>Parabacteroides</taxon>
    </lineage>
</organism>
<dbReference type="NCBIfam" id="TIGR04056">
    <property type="entry name" value="OMP_RagA_SusC"/>
    <property type="match status" value="1"/>
</dbReference>
<evidence type="ECO:0000256" key="4">
    <source>
        <dbReference type="ARBA" id="ARBA00022692"/>
    </source>
</evidence>
<keyword evidence="6 7" id="KW-0998">Cell outer membrane</keyword>
<evidence type="ECO:0000256" key="8">
    <source>
        <dbReference type="SAM" id="SignalP"/>
    </source>
</evidence>
<evidence type="ECO:0000256" key="3">
    <source>
        <dbReference type="ARBA" id="ARBA00022452"/>
    </source>
</evidence>
<keyword evidence="2 7" id="KW-0813">Transport</keyword>
<name>A0ABR7DKL5_9BACT</name>
<dbReference type="InterPro" id="IPR008969">
    <property type="entry name" value="CarboxyPept-like_regulatory"/>
</dbReference>
<dbReference type="Pfam" id="PF07715">
    <property type="entry name" value="Plug"/>
    <property type="match status" value="1"/>
</dbReference>
<protein>
    <submittedName>
        <fullName evidence="10">TonB-dependent receptor</fullName>
    </submittedName>
</protein>
<dbReference type="InterPro" id="IPR039426">
    <property type="entry name" value="TonB-dep_rcpt-like"/>
</dbReference>
<evidence type="ECO:0000313" key="10">
    <source>
        <dbReference type="EMBL" id="MBC5631655.1"/>
    </source>
</evidence>
<evidence type="ECO:0000256" key="1">
    <source>
        <dbReference type="ARBA" id="ARBA00004571"/>
    </source>
</evidence>
<dbReference type="RefSeq" id="WP_186928395.1">
    <property type="nucleotide sequence ID" value="NZ_JACOOJ010000003.1"/>
</dbReference>
<dbReference type="InterPro" id="IPR036942">
    <property type="entry name" value="Beta-barrel_TonB_sf"/>
</dbReference>
<dbReference type="InterPro" id="IPR023996">
    <property type="entry name" value="TonB-dep_OMP_SusC/RagA"/>
</dbReference>
<keyword evidence="4 7" id="KW-0812">Transmembrane</keyword>
<dbReference type="SUPFAM" id="SSF56935">
    <property type="entry name" value="Porins"/>
    <property type="match status" value="1"/>
</dbReference>
<dbReference type="Gene3D" id="2.40.170.20">
    <property type="entry name" value="TonB-dependent receptor, beta-barrel domain"/>
    <property type="match status" value="1"/>
</dbReference>
<reference evidence="10 11" key="1">
    <citation type="submission" date="2020-08" db="EMBL/GenBank/DDBJ databases">
        <title>Genome public.</title>
        <authorList>
            <person name="Liu C."/>
            <person name="Sun Q."/>
        </authorList>
    </citation>
    <scope>NUCLEOTIDE SEQUENCE [LARGE SCALE GENOMIC DNA]</scope>
    <source>
        <strain evidence="10 11">NSJ-79</strain>
    </source>
</reference>
<dbReference type="Proteomes" id="UP000651475">
    <property type="component" value="Unassembled WGS sequence"/>
</dbReference>
<dbReference type="InterPro" id="IPR037066">
    <property type="entry name" value="Plug_dom_sf"/>
</dbReference>
<evidence type="ECO:0000259" key="9">
    <source>
        <dbReference type="SMART" id="SM00965"/>
    </source>
</evidence>
<accession>A0ABR7DKL5</accession>
<dbReference type="Gene3D" id="3.55.50.30">
    <property type="match status" value="1"/>
</dbReference>
<feature type="signal peptide" evidence="8">
    <location>
        <begin position="1"/>
        <end position="21"/>
    </location>
</feature>